<dbReference type="PANTHER" id="PTHR46250:SF17">
    <property type="entry name" value="MYB_SANT-LIKE DOMAIN-CONTAINING PROTEIN"/>
    <property type="match status" value="1"/>
</dbReference>
<protein>
    <recommendedName>
        <fullName evidence="3">Myb/SANT-like domain-containing protein</fullName>
    </recommendedName>
</protein>
<dbReference type="AlphaFoldDB" id="A0A7J9CHA0"/>
<keyword evidence="2" id="KW-1185">Reference proteome</keyword>
<evidence type="ECO:0000313" key="2">
    <source>
        <dbReference type="Proteomes" id="UP000593579"/>
    </source>
</evidence>
<dbReference type="OrthoDB" id="996707at2759"/>
<reference evidence="1 2" key="1">
    <citation type="journal article" date="2019" name="Genome Biol. Evol.">
        <title>Insights into the evolution of the New World diploid cottons (Gossypium, subgenus Houzingenia) based on genome sequencing.</title>
        <authorList>
            <person name="Grover C.E."/>
            <person name="Arick M.A. 2nd"/>
            <person name="Thrash A."/>
            <person name="Conover J.L."/>
            <person name="Sanders W.S."/>
            <person name="Peterson D.G."/>
            <person name="Frelichowski J.E."/>
            <person name="Scheffler J.A."/>
            <person name="Scheffler B.E."/>
            <person name="Wendel J.F."/>
        </authorList>
    </citation>
    <scope>NUCLEOTIDE SEQUENCE [LARGE SCALE GENOMIC DNA]</scope>
    <source>
        <strain evidence="1">5</strain>
        <tissue evidence="1">Leaf</tissue>
    </source>
</reference>
<sequence length="108" mass="12373">MLSGKDNSGFGWDEHRQMVLAEDVAHKDVSQFRHYSVPYYDQLTFIYTKDQATGKDVQTTADIDEEIDAEDVATANNLEERNNYRQCEDDVLLDEMGVSVMQLQPPKP</sequence>
<name>A0A7J9CHA0_GOSGO</name>
<accession>A0A7J9CHA0</accession>
<organism evidence="1 2">
    <name type="scientific">Gossypium gossypioides</name>
    <name type="common">Mexican cotton</name>
    <name type="synonym">Selera gossypioides</name>
    <dbReference type="NCBI Taxonomy" id="34282"/>
    <lineage>
        <taxon>Eukaryota</taxon>
        <taxon>Viridiplantae</taxon>
        <taxon>Streptophyta</taxon>
        <taxon>Embryophyta</taxon>
        <taxon>Tracheophyta</taxon>
        <taxon>Spermatophyta</taxon>
        <taxon>Magnoliopsida</taxon>
        <taxon>eudicotyledons</taxon>
        <taxon>Gunneridae</taxon>
        <taxon>Pentapetalae</taxon>
        <taxon>rosids</taxon>
        <taxon>malvids</taxon>
        <taxon>Malvales</taxon>
        <taxon>Malvaceae</taxon>
        <taxon>Malvoideae</taxon>
        <taxon>Gossypium</taxon>
    </lineage>
</organism>
<dbReference type="EMBL" id="JABEZY010000010">
    <property type="protein sequence ID" value="MBA0747684.1"/>
    <property type="molecule type" value="Genomic_DNA"/>
</dbReference>
<evidence type="ECO:0000313" key="1">
    <source>
        <dbReference type="EMBL" id="MBA0747684.1"/>
    </source>
</evidence>
<gene>
    <name evidence="1" type="ORF">Gogos_004579</name>
</gene>
<dbReference type="Proteomes" id="UP000593579">
    <property type="component" value="Unassembled WGS sequence"/>
</dbReference>
<proteinExistence type="predicted"/>
<evidence type="ECO:0008006" key="3">
    <source>
        <dbReference type="Google" id="ProtNLM"/>
    </source>
</evidence>
<comment type="caution">
    <text evidence="1">The sequence shown here is derived from an EMBL/GenBank/DDBJ whole genome shotgun (WGS) entry which is preliminary data.</text>
</comment>
<dbReference type="PANTHER" id="PTHR46250">
    <property type="entry name" value="MYB/SANT-LIKE DNA-BINDING DOMAIN PROTEIN-RELATED"/>
    <property type="match status" value="1"/>
</dbReference>